<feature type="domain" description="BRCT" evidence="3">
    <location>
        <begin position="250"/>
        <end position="327"/>
    </location>
</feature>
<dbReference type="PANTHER" id="PTHR13561">
    <property type="entry name" value="DNA REPLICATION REGULATOR DPB11-RELATED"/>
    <property type="match status" value="1"/>
</dbReference>
<dbReference type="EMBL" id="KV453873">
    <property type="protein sequence ID" value="ODV82802.1"/>
    <property type="molecule type" value="Genomic_DNA"/>
</dbReference>
<dbReference type="PROSITE" id="PS50172">
    <property type="entry name" value="BRCT"/>
    <property type="match status" value="3"/>
</dbReference>
<reference evidence="5" key="1">
    <citation type="submission" date="2016-04" db="EMBL/GenBank/DDBJ databases">
        <title>Comparative genomics of biotechnologically important yeasts.</title>
        <authorList>
            <consortium name="DOE Joint Genome Institute"/>
            <person name="Riley R."/>
            <person name="Haridas S."/>
            <person name="Wolfe K.H."/>
            <person name="Lopes M.R."/>
            <person name="Hittinger C.T."/>
            <person name="Goker M."/>
            <person name="Salamov A."/>
            <person name="Wisecaver J."/>
            <person name="Long T.M."/>
            <person name="Aerts A.L."/>
            <person name="Barry K."/>
            <person name="Choi C."/>
            <person name="Clum A."/>
            <person name="Coughlan A.Y."/>
            <person name="Deshpande S."/>
            <person name="Douglass A.P."/>
            <person name="Hanson S.J."/>
            <person name="Klenk H.-P."/>
            <person name="Labutti K."/>
            <person name="Lapidus A."/>
            <person name="Lindquist E."/>
            <person name="Lipzen A."/>
            <person name="Meier-Kolthoff J.P."/>
            <person name="Ohm R.A."/>
            <person name="Otillar R.P."/>
            <person name="Pangilinan J."/>
            <person name="Peng Y."/>
            <person name="Rokas A."/>
            <person name="Rosa C.A."/>
            <person name="Scheuner C."/>
            <person name="Sibirny A.A."/>
            <person name="Slot J.C."/>
            <person name="Stielow J.B."/>
            <person name="Sun H."/>
            <person name="Kurtzman C.P."/>
            <person name="Blackwell M."/>
            <person name="Grigoriev I.V."/>
            <person name="Jeffries T.W."/>
        </authorList>
    </citation>
    <scope>NUCLEOTIDE SEQUENCE [LARGE SCALE GENOMIC DNA]</scope>
    <source>
        <strain evidence="5">NRRL YB-2248</strain>
    </source>
</reference>
<dbReference type="SMART" id="SM00292">
    <property type="entry name" value="BRCT"/>
    <property type="match status" value="4"/>
</dbReference>
<keyword evidence="1" id="KW-0677">Repeat</keyword>
<dbReference type="Gene3D" id="3.40.50.10190">
    <property type="entry name" value="BRCT domain"/>
    <property type="match status" value="4"/>
</dbReference>
<evidence type="ECO:0000256" key="2">
    <source>
        <dbReference type="SAM" id="MobiDB-lite"/>
    </source>
</evidence>
<dbReference type="GO" id="GO:0006270">
    <property type="term" value="P:DNA replication initiation"/>
    <property type="evidence" value="ECO:0007669"/>
    <property type="project" value="TreeGrafter"/>
</dbReference>
<dbReference type="GO" id="GO:0033314">
    <property type="term" value="P:mitotic DNA replication checkpoint signaling"/>
    <property type="evidence" value="ECO:0007669"/>
    <property type="project" value="TreeGrafter"/>
</dbReference>
<dbReference type="Proteomes" id="UP000094801">
    <property type="component" value="Unassembled WGS sequence"/>
</dbReference>
<dbReference type="SUPFAM" id="SSF52113">
    <property type="entry name" value="BRCT domain"/>
    <property type="match status" value="4"/>
</dbReference>
<name>A0A1E4STQ4_9ASCO</name>
<feature type="region of interest" description="Disordered" evidence="2">
    <location>
        <begin position="512"/>
        <end position="558"/>
    </location>
</feature>
<dbReference type="PANTHER" id="PTHR13561:SF20">
    <property type="entry name" value="DNA TOPOISOMERASE 2-BINDING PROTEIN 1"/>
    <property type="match status" value="1"/>
</dbReference>
<proteinExistence type="predicted"/>
<dbReference type="Pfam" id="PF00533">
    <property type="entry name" value="BRCT"/>
    <property type="match status" value="2"/>
</dbReference>
<dbReference type="InterPro" id="IPR036420">
    <property type="entry name" value="BRCT_dom_sf"/>
</dbReference>
<feature type="region of interest" description="Disordered" evidence="2">
    <location>
        <begin position="598"/>
        <end position="622"/>
    </location>
</feature>
<dbReference type="GO" id="GO:0007095">
    <property type="term" value="P:mitotic G2 DNA damage checkpoint signaling"/>
    <property type="evidence" value="ECO:0007669"/>
    <property type="project" value="TreeGrafter"/>
</dbReference>
<keyword evidence="5" id="KW-1185">Reference proteome</keyword>
<evidence type="ECO:0000256" key="1">
    <source>
        <dbReference type="ARBA" id="ARBA00022737"/>
    </source>
</evidence>
<dbReference type="OrthoDB" id="251770at2759"/>
<feature type="domain" description="BRCT" evidence="3">
    <location>
        <begin position="6"/>
        <end position="87"/>
    </location>
</feature>
<dbReference type="InterPro" id="IPR001357">
    <property type="entry name" value="BRCT_dom"/>
</dbReference>
<evidence type="ECO:0000313" key="4">
    <source>
        <dbReference type="EMBL" id="ODV82802.1"/>
    </source>
</evidence>
<protein>
    <recommendedName>
        <fullName evidence="3">BRCT domain-containing protein</fullName>
    </recommendedName>
</protein>
<evidence type="ECO:0000313" key="5">
    <source>
        <dbReference type="Proteomes" id="UP000094801"/>
    </source>
</evidence>
<organism evidence="4 5">
    <name type="scientific">[Candida] arabinofermentans NRRL YB-2248</name>
    <dbReference type="NCBI Taxonomy" id="983967"/>
    <lineage>
        <taxon>Eukaryota</taxon>
        <taxon>Fungi</taxon>
        <taxon>Dikarya</taxon>
        <taxon>Ascomycota</taxon>
        <taxon>Saccharomycotina</taxon>
        <taxon>Pichiomycetes</taxon>
        <taxon>Pichiales</taxon>
        <taxon>Pichiaceae</taxon>
        <taxon>Ogataea</taxon>
        <taxon>Ogataea/Candida clade</taxon>
    </lineage>
</organism>
<dbReference type="AlphaFoldDB" id="A0A1E4STQ4"/>
<evidence type="ECO:0000259" key="3">
    <source>
        <dbReference type="PROSITE" id="PS50172"/>
    </source>
</evidence>
<dbReference type="STRING" id="983967.A0A1E4STQ4"/>
<sequence length="622" mass="70677">MTTTKGYGLPFEGLKFCSTAVTGPLKPQIIHCVEQMGARLFSDLIADTDVLIVGDTDTEKYRFCVQRRFDIKFIRPQTVILLHEKWLCGANFDRSILDDYIMHPFDGLLICLSRLPHERSQSFQRNYITALIKQFSGTTSASLTLSTNVLVAHERSGKRYDKAIEWEIAVVHPQWILDCVRRGAILDYKYYDIHKLSDAEIGKNACLVWDQLIPNKKFKLIETQLIEKFESSHLSKPPVDASTTKEQEDTLNGLFSGLSFATYGFSEEQMDKLRLHITQNKGEIIDDTKSATHLLISSRISFRSIPIRLQKTISNEDLIIVNEWFIERSLFYHKVCSDDWSIPRPYTNLSLDLKISISGFCGVELLHITKLIELIGCQLSTTFQKSSHMLVVNLSTIGLTQQNSPKLFTYKYQDILKSPTPPNHSTKQTKLKINAAKKWSIPIVSLSYLWQTSIDGTLPNMLDYKWCIFGPRRAEPSKTFMEYARDITKGTFQTQAPEADDGQPLTEHYSKEGQVNRDTTPLPPSPPHNNVTEDAELNRSESESIKIPSPRKKKPKVWPRLVGTAGESQLSVRIRPPNAENCGSRARKRLVDMLDEDMEGTGTGIGTGRDVMISYDMNDTKR</sequence>
<accession>A0A1E4STQ4</accession>
<gene>
    <name evidence="4" type="ORF">CANARDRAFT_30525</name>
</gene>
<feature type="domain" description="BRCT" evidence="3">
    <location>
        <begin position="100"/>
        <end position="193"/>
    </location>
</feature>